<accession>A0ABD3GRE8</accession>
<evidence type="ECO:0000313" key="3">
    <source>
        <dbReference type="EMBL" id="KAL3681812.1"/>
    </source>
</evidence>
<comment type="caution">
    <text evidence="3">The sequence shown here is derived from an EMBL/GenBank/DDBJ whole genome shotgun (WGS) entry which is preliminary data.</text>
</comment>
<name>A0ABD3GRE8_9MARC</name>
<keyword evidence="4" id="KW-1185">Reference proteome</keyword>
<dbReference type="InterPro" id="IPR026960">
    <property type="entry name" value="RVT-Znf"/>
</dbReference>
<feature type="domain" description="Reverse transcriptase zinc-binding" evidence="2">
    <location>
        <begin position="49"/>
        <end position="121"/>
    </location>
</feature>
<feature type="region of interest" description="Disordered" evidence="1">
    <location>
        <begin position="156"/>
        <end position="218"/>
    </location>
</feature>
<gene>
    <name evidence="3" type="ORF">R1sor_024768</name>
</gene>
<protein>
    <recommendedName>
        <fullName evidence="2">Reverse transcriptase zinc-binding domain-containing protein</fullName>
    </recommendedName>
</protein>
<organism evidence="3 4">
    <name type="scientific">Riccia sorocarpa</name>
    <dbReference type="NCBI Taxonomy" id="122646"/>
    <lineage>
        <taxon>Eukaryota</taxon>
        <taxon>Viridiplantae</taxon>
        <taxon>Streptophyta</taxon>
        <taxon>Embryophyta</taxon>
        <taxon>Marchantiophyta</taxon>
        <taxon>Marchantiopsida</taxon>
        <taxon>Marchantiidae</taxon>
        <taxon>Marchantiales</taxon>
        <taxon>Ricciaceae</taxon>
        <taxon>Riccia</taxon>
    </lineage>
</organism>
<dbReference type="AlphaFoldDB" id="A0ABD3GRE8"/>
<dbReference type="Proteomes" id="UP001633002">
    <property type="component" value="Unassembled WGS sequence"/>
</dbReference>
<feature type="compositionally biased region" description="Basic and acidic residues" evidence="1">
    <location>
        <begin position="206"/>
        <end position="218"/>
    </location>
</feature>
<evidence type="ECO:0000256" key="1">
    <source>
        <dbReference type="SAM" id="MobiDB-lite"/>
    </source>
</evidence>
<evidence type="ECO:0000313" key="4">
    <source>
        <dbReference type="Proteomes" id="UP001633002"/>
    </source>
</evidence>
<dbReference type="Pfam" id="PF13966">
    <property type="entry name" value="zf-RVT"/>
    <property type="match status" value="1"/>
</dbReference>
<sequence>MLVTKELHEVEGWTWAEDMVKVEWEMSTKEWIYRIKTKSHFTDYLNQKWGCSNSTKQWKNQWERIWKSAIHHRRKSWIWRFLQRGYFTGSREKAWNEELQQCLKCRSEVETLEHAFWECPRLQRRIREMKAIGIIPENAMSILDWLDSALDRSKEDTSQTWAFGNPPTGSSDCGDRMAVSSSWIRPKLERSSNHEVAVPGASPKRGNKDEPKRQTASD</sequence>
<reference evidence="3 4" key="1">
    <citation type="submission" date="2024-09" db="EMBL/GenBank/DDBJ databases">
        <title>Chromosome-scale assembly of Riccia sorocarpa.</title>
        <authorList>
            <person name="Paukszto L."/>
        </authorList>
    </citation>
    <scope>NUCLEOTIDE SEQUENCE [LARGE SCALE GENOMIC DNA]</scope>
    <source>
        <strain evidence="3">LP-2024</strain>
        <tissue evidence="3">Aerial parts of the thallus</tissue>
    </source>
</reference>
<feature type="compositionally biased region" description="Polar residues" evidence="1">
    <location>
        <begin position="158"/>
        <end position="171"/>
    </location>
</feature>
<dbReference type="EMBL" id="JBJQOH010000007">
    <property type="protein sequence ID" value="KAL3681812.1"/>
    <property type="molecule type" value="Genomic_DNA"/>
</dbReference>
<proteinExistence type="predicted"/>
<evidence type="ECO:0000259" key="2">
    <source>
        <dbReference type="Pfam" id="PF13966"/>
    </source>
</evidence>